<dbReference type="GO" id="GO:0071949">
    <property type="term" value="F:FAD binding"/>
    <property type="evidence" value="ECO:0007669"/>
    <property type="project" value="InterPro"/>
</dbReference>
<dbReference type="Pfam" id="PF01494">
    <property type="entry name" value="FAD_binding_3"/>
    <property type="match status" value="1"/>
</dbReference>
<name>G5JE58_CROWT</name>
<reference evidence="6 7" key="1">
    <citation type="journal article" date="2011" name="Front. Microbiol.">
        <title>Two Strains of Crocosphaera watsonii with Highly Conserved Genomes are Distinguished by Strain-Specific Features.</title>
        <authorList>
            <person name="Bench S.R."/>
            <person name="Ilikchyan I.N."/>
            <person name="Tripp H.J."/>
            <person name="Zehr J.P."/>
        </authorList>
    </citation>
    <scope>NUCLEOTIDE SEQUENCE [LARGE SCALE GENOMIC DNA]</scope>
    <source>
        <strain evidence="6 7">WH 0003</strain>
    </source>
</reference>
<dbReference type="PANTHER" id="PTHR46496">
    <property type="match status" value="1"/>
</dbReference>
<keyword evidence="4" id="KW-0560">Oxidoreductase</keyword>
<keyword evidence="2" id="KW-0285">Flavoprotein</keyword>
<dbReference type="InterPro" id="IPR002938">
    <property type="entry name" value="FAD-bd"/>
</dbReference>
<dbReference type="Gene3D" id="3.50.50.60">
    <property type="entry name" value="FAD/NAD(P)-binding domain"/>
    <property type="match status" value="1"/>
</dbReference>
<evidence type="ECO:0000256" key="2">
    <source>
        <dbReference type="ARBA" id="ARBA00022630"/>
    </source>
</evidence>
<evidence type="ECO:0000256" key="3">
    <source>
        <dbReference type="ARBA" id="ARBA00022827"/>
    </source>
</evidence>
<dbReference type="RefSeq" id="WP_007313425.1">
    <property type="nucleotide sequence ID" value="NZ_AESD01000929.1"/>
</dbReference>
<accession>G5JE58</accession>
<sequence length="387" mass="42179">MNSLNLNNDILDVAVIGAGPGGLAVAHALAKLGFSVGIFEKAKILRPIGAALGLADMGYKALADIDSDLATQVRKLAANPQYQLLIRPNGEVLFADDSPLAGTNFTWLAWYSLQTCLRDSLSTNVSLYLNHSLINFTYDSNSCVRLQFKKQTDVCARLLIGADGYKSCVRAITVGDGSPLYTGTMTWRGIFPRQKLTLDFPFSQGFGFQLVVGEGKNFWIMDAGDDLIAWGATALQESPEKSSSAHLKVQEVFAHWLPVINHFIQPTEPKAIVETGVFDREPVAQWGDNQCVTLLGDAAHPIRPSLGLGTTLALQDAVTLARNLADITLTDIERLGLAIQNYERERMAVTTPLLEKARQGGYDSHAEDQADRLKIAFETQLASVRSK</sequence>
<dbReference type="EMBL" id="AESD01000929">
    <property type="protein sequence ID" value="EHJ09529.1"/>
    <property type="molecule type" value="Genomic_DNA"/>
</dbReference>
<organism evidence="6 7">
    <name type="scientific">Crocosphaera watsonii WH 0003</name>
    <dbReference type="NCBI Taxonomy" id="423471"/>
    <lineage>
        <taxon>Bacteria</taxon>
        <taxon>Bacillati</taxon>
        <taxon>Cyanobacteriota</taxon>
        <taxon>Cyanophyceae</taxon>
        <taxon>Oscillatoriophycideae</taxon>
        <taxon>Chroococcales</taxon>
        <taxon>Aphanothecaceae</taxon>
        <taxon>Crocosphaera</taxon>
    </lineage>
</organism>
<dbReference type="Proteomes" id="UP000003477">
    <property type="component" value="Unassembled WGS sequence"/>
</dbReference>
<dbReference type="GO" id="GO:0016491">
    <property type="term" value="F:oxidoreductase activity"/>
    <property type="evidence" value="ECO:0007669"/>
    <property type="project" value="UniProtKB-KW"/>
</dbReference>
<dbReference type="GeneID" id="88768971"/>
<keyword evidence="3" id="KW-0274">FAD</keyword>
<evidence type="ECO:0000259" key="5">
    <source>
        <dbReference type="Pfam" id="PF01494"/>
    </source>
</evidence>
<proteinExistence type="predicted"/>
<comment type="caution">
    <text evidence="6">The sequence shown here is derived from an EMBL/GenBank/DDBJ whole genome shotgun (WGS) entry which is preliminary data.</text>
</comment>
<dbReference type="SUPFAM" id="SSF51905">
    <property type="entry name" value="FAD/NAD(P)-binding domain"/>
    <property type="match status" value="1"/>
</dbReference>
<dbReference type="PATRIC" id="fig|423471.3.peg.5323"/>
<evidence type="ECO:0000256" key="4">
    <source>
        <dbReference type="ARBA" id="ARBA00023002"/>
    </source>
</evidence>
<evidence type="ECO:0000256" key="1">
    <source>
        <dbReference type="ARBA" id="ARBA00001974"/>
    </source>
</evidence>
<evidence type="ECO:0000313" key="7">
    <source>
        <dbReference type="Proteomes" id="UP000003477"/>
    </source>
</evidence>
<dbReference type="InterPro" id="IPR036188">
    <property type="entry name" value="FAD/NAD-bd_sf"/>
</dbReference>
<dbReference type="PRINTS" id="PR00420">
    <property type="entry name" value="RNGMNOXGNASE"/>
</dbReference>
<evidence type="ECO:0000313" key="6">
    <source>
        <dbReference type="EMBL" id="EHJ09529.1"/>
    </source>
</evidence>
<dbReference type="AlphaFoldDB" id="G5JE58"/>
<comment type="cofactor">
    <cofactor evidence="1">
        <name>FAD</name>
        <dbReference type="ChEBI" id="CHEBI:57692"/>
    </cofactor>
</comment>
<dbReference type="PANTHER" id="PTHR46496:SF1">
    <property type="entry name" value="ZEAXANTHIN EPOXIDASE, CHLOROPLASTIC"/>
    <property type="match status" value="1"/>
</dbReference>
<protein>
    <submittedName>
        <fullName evidence="6">2-polyprenyl-6-methoxyphenol hydroxylase and related FAD-dependent oxidoreductase</fullName>
    </submittedName>
</protein>
<feature type="domain" description="FAD-binding" evidence="5">
    <location>
        <begin position="12"/>
        <end position="354"/>
    </location>
</feature>
<gene>
    <name evidence="6" type="ORF">CWATWH0003_B045</name>
</gene>